<dbReference type="InterPro" id="IPR011251">
    <property type="entry name" value="Luciferase-like_dom"/>
</dbReference>
<protein>
    <submittedName>
        <fullName evidence="3">Oxidoreductase</fullName>
    </submittedName>
</protein>
<name>A0A0D8BDT7_9ACTN</name>
<dbReference type="NCBIfam" id="TIGR03564">
    <property type="entry name" value="F420_MSMEG_4879"/>
    <property type="match status" value="1"/>
</dbReference>
<dbReference type="SUPFAM" id="SSF51679">
    <property type="entry name" value="Bacterial luciferase-like"/>
    <property type="match status" value="1"/>
</dbReference>
<dbReference type="InterPro" id="IPR019910">
    <property type="entry name" value="Lucif-like_OxRdtase_MSMEG_4879"/>
</dbReference>
<dbReference type="Pfam" id="PF00296">
    <property type="entry name" value="Bac_luciferase"/>
    <property type="match status" value="1"/>
</dbReference>
<dbReference type="InterPro" id="IPR036661">
    <property type="entry name" value="Luciferase-like_sf"/>
</dbReference>
<dbReference type="Gene3D" id="3.20.20.30">
    <property type="entry name" value="Luciferase-like domain"/>
    <property type="match status" value="1"/>
</dbReference>
<accession>A0A0D8BDT7</accession>
<reference evidence="3 4" key="2">
    <citation type="journal article" date="2016" name="Genome Announc.">
        <title>Permanent Draft Genome Sequences for Two Variants of Frankia sp. Strain CpI1, the First Frankia Strain Isolated from Root Nodules of Comptonia peregrina.</title>
        <authorList>
            <person name="Oshone R."/>
            <person name="Hurst S.G.IV."/>
            <person name="Abebe-Akele F."/>
            <person name="Simpson S."/>
            <person name="Morris K."/>
            <person name="Thomas W.K."/>
            <person name="Tisa L.S."/>
        </authorList>
    </citation>
    <scope>NUCLEOTIDE SEQUENCE [LARGE SCALE GENOMIC DNA]</scope>
    <source>
        <strain evidence="4">CpI1-S</strain>
    </source>
</reference>
<dbReference type="EMBL" id="JYFN01000025">
    <property type="protein sequence ID" value="KJE22346.1"/>
    <property type="molecule type" value="Genomic_DNA"/>
</dbReference>
<reference evidence="4" key="1">
    <citation type="submission" date="2015-02" db="EMBL/GenBank/DDBJ databases">
        <title>Draft Genome of Frankia sp. CpI1-S.</title>
        <authorList>
            <person name="Oshone R.T."/>
            <person name="Ngom M."/>
            <person name="Ghodhbane-Gtari F."/>
            <person name="Gtari M."/>
            <person name="Morris K."/>
            <person name="Thomas K."/>
            <person name="Sen A."/>
            <person name="Tisa L.S."/>
        </authorList>
    </citation>
    <scope>NUCLEOTIDE SEQUENCE [LARGE SCALE GENOMIC DNA]</scope>
    <source>
        <strain evidence="4">CpI1-S</strain>
    </source>
</reference>
<feature type="domain" description="Luciferase-like" evidence="2">
    <location>
        <begin position="26"/>
        <end position="307"/>
    </location>
</feature>
<organism evidence="3 4">
    <name type="scientific">Frankia torreyi</name>
    <dbReference type="NCBI Taxonomy" id="1856"/>
    <lineage>
        <taxon>Bacteria</taxon>
        <taxon>Bacillati</taxon>
        <taxon>Actinomycetota</taxon>
        <taxon>Actinomycetes</taxon>
        <taxon>Frankiales</taxon>
        <taxon>Frankiaceae</taxon>
        <taxon>Frankia</taxon>
    </lineage>
</organism>
<sequence length="320" mass="32912">MVSIVRGDVVSVGGMIPIGLALVPPGPEASNAIDVLVGQVRDAAAAGIGSVWLGQQYDLDALTALAVLAVHVPGIGLGTAVTVTHSRHPITMSSQAQTVQAASGGRLTLGLGVLHRRPVARRFGIDLDGPATYMREYLCALRPLLRDGTVVFEGDMITADTSGFAGHVAGSTPPVVLVAALGTAMLRVAGELADGAMTWMAGPRTIEHHIVPAITAAAAGAPQVAVSLPVCVTDHPEEARRRAAAHLACYAELPSYRAMLDHEGATNPADVAIIGDERHLEAQLHRLADAGATNFIANTTGITTPAERDRTLQALGGLAG</sequence>
<evidence type="ECO:0000259" key="2">
    <source>
        <dbReference type="Pfam" id="PF00296"/>
    </source>
</evidence>
<gene>
    <name evidence="3" type="ORF">FF36_03415</name>
</gene>
<dbReference type="PATRIC" id="fig|1502723.3.peg.2850"/>
<evidence type="ECO:0000313" key="3">
    <source>
        <dbReference type="EMBL" id="KJE22346.1"/>
    </source>
</evidence>
<keyword evidence="1" id="KW-0560">Oxidoreductase</keyword>
<evidence type="ECO:0000313" key="4">
    <source>
        <dbReference type="Proteomes" id="UP000032545"/>
    </source>
</evidence>
<comment type="caution">
    <text evidence="3">The sequence shown here is derived from an EMBL/GenBank/DDBJ whole genome shotgun (WGS) entry which is preliminary data.</text>
</comment>
<dbReference type="Proteomes" id="UP000032545">
    <property type="component" value="Unassembled WGS sequence"/>
</dbReference>
<evidence type="ECO:0000256" key="1">
    <source>
        <dbReference type="ARBA" id="ARBA00023002"/>
    </source>
</evidence>
<dbReference type="AlphaFoldDB" id="A0A0D8BDT7"/>
<dbReference type="PANTHER" id="PTHR43244">
    <property type="match status" value="1"/>
</dbReference>
<dbReference type="CDD" id="cd01097">
    <property type="entry name" value="Tetrahydromethanopterin_reductase"/>
    <property type="match status" value="1"/>
</dbReference>
<keyword evidence="4" id="KW-1185">Reference proteome</keyword>
<dbReference type="PANTHER" id="PTHR43244:SF1">
    <property type="entry name" value="5,10-METHYLENETETRAHYDROMETHANOPTERIN REDUCTASE"/>
    <property type="match status" value="1"/>
</dbReference>
<dbReference type="GO" id="GO:0016705">
    <property type="term" value="F:oxidoreductase activity, acting on paired donors, with incorporation or reduction of molecular oxygen"/>
    <property type="evidence" value="ECO:0007669"/>
    <property type="project" value="InterPro"/>
</dbReference>
<dbReference type="InterPro" id="IPR050564">
    <property type="entry name" value="F420-G6PD/mer"/>
</dbReference>
<proteinExistence type="predicted"/>